<dbReference type="EMBL" id="UINC01055121">
    <property type="protein sequence ID" value="SVB73639.1"/>
    <property type="molecule type" value="Genomic_DNA"/>
</dbReference>
<protein>
    <submittedName>
        <fullName evidence="2">Uncharacterized protein</fullName>
    </submittedName>
</protein>
<sequence>MLLSGGDTTLITLYTETAIKLYLTFVAQYQPGGRQMLGKILTYGSLLVALVAVLAPDAFGAYALILVALGLVSGFVNPIGDVTTRLAYYVLAATLPRISNELDAIPQVGSLLNSFLDQMAIVIAGVAIASFTLALMRQIKDA</sequence>
<gene>
    <name evidence="2" type="ORF">METZ01_LOCUS226493</name>
</gene>
<proteinExistence type="predicted"/>
<keyword evidence="1" id="KW-0812">Transmembrane</keyword>
<feature type="transmembrane region" description="Helical" evidence="1">
    <location>
        <begin position="119"/>
        <end position="136"/>
    </location>
</feature>
<keyword evidence="1" id="KW-0472">Membrane</keyword>
<evidence type="ECO:0000313" key="2">
    <source>
        <dbReference type="EMBL" id="SVB73639.1"/>
    </source>
</evidence>
<organism evidence="2">
    <name type="scientific">marine metagenome</name>
    <dbReference type="NCBI Taxonomy" id="408172"/>
    <lineage>
        <taxon>unclassified sequences</taxon>
        <taxon>metagenomes</taxon>
        <taxon>ecological metagenomes</taxon>
    </lineage>
</organism>
<name>A0A382GFE5_9ZZZZ</name>
<keyword evidence="1" id="KW-1133">Transmembrane helix</keyword>
<evidence type="ECO:0000256" key="1">
    <source>
        <dbReference type="SAM" id="Phobius"/>
    </source>
</evidence>
<accession>A0A382GFE5</accession>
<dbReference type="AlphaFoldDB" id="A0A382GFE5"/>
<reference evidence="2" key="1">
    <citation type="submission" date="2018-05" db="EMBL/GenBank/DDBJ databases">
        <authorList>
            <person name="Lanie J.A."/>
            <person name="Ng W.-L."/>
            <person name="Kazmierczak K.M."/>
            <person name="Andrzejewski T.M."/>
            <person name="Davidsen T.M."/>
            <person name="Wayne K.J."/>
            <person name="Tettelin H."/>
            <person name="Glass J.I."/>
            <person name="Rusch D."/>
            <person name="Podicherti R."/>
            <person name="Tsui H.-C.T."/>
            <person name="Winkler M.E."/>
        </authorList>
    </citation>
    <scope>NUCLEOTIDE SEQUENCE</scope>
</reference>